<sequence>MTAELSLIGRLAAGLIQTTLDQGANETGCARFLVHAMAPDEVLAIVEAVDSDPHLAPRLEICLPRYRFEGLEGVKPEHLTDHATTYLRHAECPREGRLMVLADDSQMQSMAQVEPLDAEALLDEGRAGRWIDIAAETLSLADETKVEWQAALTTLLRMHRAGLRQVAQFVSATAAALAGGETLSRSLGRSLPALRLPRFDGLFDDLPPARRHQPSQWRSRFEAHWRRDCYIAKRDRSQMPLPGRAKLREKLDELREQMREEVQSAIEAYIDAPDGASEASFALFHTDWSELQQFFEEAQKSEGRSLGQETHDFYRIRDRELLTDAERDYLRIFVEQRRQNPTKTPEDEAFYAAHAHELREDQRLAALWERFIFGQRVECRDLLDGLVQCIRRIYQAGSAAEQILVVEGLERSEVSFLPLNNEVCTFFARRYHGLDAALRGLVEFRNVKAFDYLEFRDDIAGFAKRTPDASSRRSRQLSFKVWLETREGPVPVKTSELRLVWECNPKAVGMGLHTDLDRLRTNNAGTPLVQCRASRPGIGRFKTGGIDLHDRTTFEPEGSRERGCFAPPRSRAESITKAWKQALAGVAADELASAATADTLQEAFAAFETAYRTALDDLAVTGLAAASFTVQAERYGALLGAVVDAVDAPVALDRLLKPLLDIGVAQLDGPGAARPVAVVTPWHPLRLAGQAARWTMFRDNLAQLFSSNASGFTDAGGLYFGELRRALAQPIRPDVVTGWNASKPIVLALTDAVNDYSLHEPAVTAAGEAAATNDHVGPIARQITGLVQNYLQLQPHEKDNLSVVLYNCDAAALPQAVVDSLRVEAEREGGDAMCQVILRHRDEDRLSQLYQQLVSRDIGDDSLHASEATRDFMSRLRISIMVNTSVPAMTADGPPLDIVFCHDVISRAAMLGWVEVGRVTWPADRIDPGQWSRRRPIRRGDRDAVVYLVCPAQPAEGWDYLDAVAALFQPSAARKARQSGETLVPARQTTVQDPATRQILEETHRLGSWVVNFDDLLDRRQLIDNHIRIIRYKHAGPDGRSLVISSQAPDSMLRATLRSRIKALDPDYSEAELEALTARLIDDANAVSGDIVLRAAKRGSNANELIGVVLSKYLVDAELNPEAPRAWLFLDDYAAWLGQDEKRIADLLCLAPGTDAEGNSVLEVVVTEAKYVAAASASAKAGDSERQLRDTLTRLEEALLADQAPADSHIWRARLSDMLLDGLRDPSGAVATLGADWRVALREAGCGIALRGYSHVFAHGAPGTGDQVTDERIGVRTTKTGFQERYSPESLRKILRCYANRQSPNAVRCDAVGDWLADVERVAPNVLESPKAMPHEAVPAASSPQDIGQRTELPVATEVAPVEALPMHVSRFQALIASLAAEVRHRQNDAAWLEDVTTRCRNALLRYGMSARLESNILTPNAALLKFKGSDELTVAAVLRRLTELETTHGLEVLSVRAEPGRVAISIMRPHREVLTLAEVWKDWIVPPAQANNRLLIAVKEEDGAPLFLEPEPAPHSLVAGSTGSGKSVLVQNILLGIAATNLPELAEIVLIDPKSGVDYFAFETLPHLTDGIIDTTEAALAKLEALVAEMERRYGLFKEARVSNIRSYNQKAETPLPTIWLVHDEFADWMQIDAYRAGVEAAVSRLGVKARAAGIYLIFAAQRPDASVFPMQLRSNLGNRLVLRVDSAGTSDLSLGVKGGGAERLLGKGHLAAILGGGTEPIYAQVPFVGEEELPRLVEAIIQDLEAR</sequence>
<reference evidence="6 7" key="1">
    <citation type="submission" date="2014-08" db="EMBL/GenBank/DDBJ databases">
        <title>Whole genome shotgun sequence of Sphingomonas paucimobilis NBRC 13935.</title>
        <authorList>
            <person name="Hosoyama A."/>
            <person name="Hashimoto M."/>
            <person name="Hosoyama Y."/>
            <person name="Noguchi M."/>
            <person name="Uohara A."/>
            <person name="Ohji S."/>
            <person name="Katano-Makiyama Y."/>
            <person name="Ichikawa N."/>
            <person name="Kimura A."/>
            <person name="Yamazoe A."/>
            <person name="Fujita N."/>
        </authorList>
    </citation>
    <scope>NUCLEOTIDE SEQUENCE [LARGE SCALE GENOMIC DNA]</scope>
    <source>
        <strain evidence="6 7">NBRC 13935</strain>
    </source>
</reference>
<dbReference type="Gene3D" id="3.40.50.300">
    <property type="entry name" value="P-loop containing nucleotide triphosphate hydrolases"/>
    <property type="match status" value="1"/>
</dbReference>
<dbReference type="InterPro" id="IPR002543">
    <property type="entry name" value="FtsK_dom"/>
</dbReference>
<gene>
    <name evidence="6" type="ORF">SP6_43_01400</name>
</gene>
<dbReference type="PROSITE" id="PS50901">
    <property type="entry name" value="FTSK"/>
    <property type="match status" value="1"/>
</dbReference>
<evidence type="ECO:0000256" key="2">
    <source>
        <dbReference type="ARBA" id="ARBA00022840"/>
    </source>
</evidence>
<dbReference type="GO" id="GO:0003677">
    <property type="term" value="F:DNA binding"/>
    <property type="evidence" value="ECO:0007669"/>
    <property type="project" value="InterPro"/>
</dbReference>
<comment type="caution">
    <text evidence="6">The sequence shown here is derived from an EMBL/GenBank/DDBJ whole genome shotgun (WGS) entry which is preliminary data.</text>
</comment>
<dbReference type="PANTHER" id="PTHR22683:SF1">
    <property type="entry name" value="TYPE VII SECRETION SYSTEM PROTEIN ESSC"/>
    <property type="match status" value="1"/>
</dbReference>
<evidence type="ECO:0000313" key="7">
    <source>
        <dbReference type="Proteomes" id="UP000032025"/>
    </source>
</evidence>
<dbReference type="Pfam" id="PF01580">
    <property type="entry name" value="FtsK_SpoIIIE"/>
    <property type="match status" value="1"/>
</dbReference>
<feature type="domain" description="FtsK" evidence="5">
    <location>
        <begin position="1504"/>
        <end position="1693"/>
    </location>
</feature>
<keyword evidence="4" id="KW-0175">Coiled coil</keyword>
<dbReference type="SUPFAM" id="SSF52540">
    <property type="entry name" value="P-loop containing nucleoside triphosphate hydrolases"/>
    <property type="match status" value="1"/>
</dbReference>
<dbReference type="EMBL" id="BBJS01000043">
    <property type="protein sequence ID" value="GAN14641.1"/>
    <property type="molecule type" value="Genomic_DNA"/>
</dbReference>
<keyword evidence="1 3" id="KW-0547">Nucleotide-binding</keyword>
<evidence type="ECO:0000313" key="6">
    <source>
        <dbReference type="EMBL" id="GAN14641.1"/>
    </source>
</evidence>
<dbReference type="PANTHER" id="PTHR22683">
    <property type="entry name" value="SPORULATION PROTEIN RELATED"/>
    <property type="match status" value="1"/>
</dbReference>
<dbReference type="RefSeq" id="WP_007406718.1">
    <property type="nucleotide sequence ID" value="NZ_BBJS01000043.1"/>
</dbReference>
<dbReference type="InterPro" id="IPR050206">
    <property type="entry name" value="FtsK/SpoIIIE/SftA"/>
</dbReference>
<accession>A0A0C9MVG4</accession>
<evidence type="ECO:0000256" key="4">
    <source>
        <dbReference type="SAM" id="Coils"/>
    </source>
</evidence>
<dbReference type="GO" id="GO:0005524">
    <property type="term" value="F:ATP binding"/>
    <property type="evidence" value="ECO:0007669"/>
    <property type="project" value="UniProtKB-UniRule"/>
</dbReference>
<feature type="binding site" evidence="3">
    <location>
        <begin position="1521"/>
        <end position="1528"/>
    </location>
    <ligand>
        <name>ATP</name>
        <dbReference type="ChEBI" id="CHEBI:30616"/>
    </ligand>
</feature>
<evidence type="ECO:0000256" key="1">
    <source>
        <dbReference type="ARBA" id="ARBA00022741"/>
    </source>
</evidence>
<name>A0A0C9MVG4_SPHPI</name>
<protein>
    <submittedName>
        <fullName evidence="6">DNA, contig: SP643</fullName>
    </submittedName>
</protein>
<proteinExistence type="predicted"/>
<evidence type="ECO:0000259" key="5">
    <source>
        <dbReference type="PROSITE" id="PS50901"/>
    </source>
</evidence>
<organism evidence="6 7">
    <name type="scientific">Sphingomonas paucimobilis NBRC 13935</name>
    <dbReference type="NCBI Taxonomy" id="1219050"/>
    <lineage>
        <taxon>Bacteria</taxon>
        <taxon>Pseudomonadati</taxon>
        <taxon>Pseudomonadota</taxon>
        <taxon>Alphaproteobacteria</taxon>
        <taxon>Sphingomonadales</taxon>
        <taxon>Sphingomonadaceae</taxon>
        <taxon>Sphingomonas</taxon>
    </lineage>
</organism>
<feature type="coiled-coil region" evidence="4">
    <location>
        <begin position="1574"/>
        <end position="1601"/>
    </location>
</feature>
<dbReference type="InterPro" id="IPR027417">
    <property type="entry name" value="P-loop_NTPase"/>
</dbReference>
<evidence type="ECO:0000256" key="3">
    <source>
        <dbReference type="PROSITE-ProRule" id="PRU00289"/>
    </source>
</evidence>
<dbReference type="Proteomes" id="UP000032025">
    <property type="component" value="Unassembled WGS sequence"/>
</dbReference>
<dbReference type="CDD" id="cd01127">
    <property type="entry name" value="TrwB_TraG_TraD_VirD4"/>
    <property type="match status" value="1"/>
</dbReference>
<dbReference type="GeneID" id="78525620"/>
<keyword evidence="7" id="KW-1185">Reference proteome</keyword>
<keyword evidence="2 3" id="KW-0067">ATP-binding</keyword>